<name>A0A095Z7X7_9BURK</name>
<dbReference type="SUPFAM" id="SSF46785">
    <property type="entry name" value="Winged helix' DNA-binding domain"/>
    <property type="match status" value="1"/>
</dbReference>
<evidence type="ECO:0000313" key="5">
    <source>
        <dbReference type="EMBL" id="KGF30461.1"/>
    </source>
</evidence>
<dbReference type="PANTHER" id="PTHR43132">
    <property type="entry name" value="ARSENICAL RESISTANCE OPERON REPRESSOR ARSR-RELATED"/>
    <property type="match status" value="1"/>
</dbReference>
<dbReference type="eggNOG" id="COG0640">
    <property type="taxonomic scope" value="Bacteria"/>
</dbReference>
<dbReference type="AlphaFoldDB" id="A0A095Z7X7"/>
<dbReference type="GO" id="GO:0003677">
    <property type="term" value="F:DNA binding"/>
    <property type="evidence" value="ECO:0007669"/>
    <property type="project" value="UniProtKB-KW"/>
</dbReference>
<keyword evidence="2" id="KW-0238">DNA-binding</keyword>
<dbReference type="Pfam" id="PF01022">
    <property type="entry name" value="HTH_5"/>
    <property type="match status" value="1"/>
</dbReference>
<reference evidence="5 6" key="1">
    <citation type="submission" date="2014-07" db="EMBL/GenBank/DDBJ databases">
        <authorList>
            <person name="McCorrison J."/>
            <person name="Sanka R."/>
            <person name="Torralba M."/>
            <person name="Gillis M."/>
            <person name="Haft D.H."/>
            <person name="Methe B."/>
            <person name="Sutton G."/>
            <person name="Nelson K.E."/>
        </authorList>
    </citation>
    <scope>NUCLEOTIDE SEQUENCE [LARGE SCALE GENOMIC DNA]</scope>
    <source>
        <strain evidence="5 6">DNF00040</strain>
    </source>
</reference>
<feature type="domain" description="HTH arsR-type" evidence="4">
    <location>
        <begin position="8"/>
        <end position="100"/>
    </location>
</feature>
<dbReference type="InterPro" id="IPR051011">
    <property type="entry name" value="Metal_resp_trans_reg"/>
</dbReference>
<dbReference type="RefSeq" id="WP_036559248.1">
    <property type="nucleotide sequence ID" value="NZ_JRNI01000024.1"/>
</dbReference>
<keyword evidence="3" id="KW-0804">Transcription</keyword>
<dbReference type="InterPro" id="IPR001845">
    <property type="entry name" value="HTH_ArsR_DNA-bd_dom"/>
</dbReference>
<dbReference type="PANTHER" id="PTHR43132:SF2">
    <property type="entry name" value="ARSENICAL RESISTANCE OPERON REPRESSOR ARSR-RELATED"/>
    <property type="match status" value="1"/>
</dbReference>
<evidence type="ECO:0000313" key="6">
    <source>
        <dbReference type="Proteomes" id="UP000029629"/>
    </source>
</evidence>
<dbReference type="Gene3D" id="1.10.10.10">
    <property type="entry name" value="Winged helix-like DNA-binding domain superfamily/Winged helix DNA-binding domain"/>
    <property type="match status" value="1"/>
</dbReference>
<dbReference type="InterPro" id="IPR011991">
    <property type="entry name" value="ArsR-like_HTH"/>
</dbReference>
<sequence length="100" mass="11407">MNTEAKDLETLSKDAADFIKTLGNPHRLLILCLLAENAEMSVGQIHQYSSLSQSALSQHIAIMRKEGLIDYRRQAQTLNYRIIDERVFKIVTSLKEIFCP</sequence>
<evidence type="ECO:0000256" key="2">
    <source>
        <dbReference type="ARBA" id="ARBA00023125"/>
    </source>
</evidence>
<proteinExistence type="predicted"/>
<gene>
    <name evidence="5" type="ORF">HMPREF2130_06465</name>
</gene>
<dbReference type="PROSITE" id="PS50987">
    <property type="entry name" value="HTH_ARSR_2"/>
    <property type="match status" value="1"/>
</dbReference>
<dbReference type="EMBL" id="JRNI01000024">
    <property type="protein sequence ID" value="KGF30461.1"/>
    <property type="molecule type" value="Genomic_DNA"/>
</dbReference>
<dbReference type="InterPro" id="IPR036388">
    <property type="entry name" value="WH-like_DNA-bd_sf"/>
</dbReference>
<evidence type="ECO:0000259" key="4">
    <source>
        <dbReference type="PROSITE" id="PS50987"/>
    </source>
</evidence>
<dbReference type="CDD" id="cd00090">
    <property type="entry name" value="HTH_ARSR"/>
    <property type="match status" value="1"/>
</dbReference>
<organism evidence="5 6">
    <name type="scientific">Oligella urethralis DNF00040</name>
    <dbReference type="NCBI Taxonomy" id="1401065"/>
    <lineage>
        <taxon>Bacteria</taxon>
        <taxon>Pseudomonadati</taxon>
        <taxon>Pseudomonadota</taxon>
        <taxon>Betaproteobacteria</taxon>
        <taxon>Burkholderiales</taxon>
        <taxon>Alcaligenaceae</taxon>
        <taxon>Oligella</taxon>
    </lineage>
</organism>
<accession>A0A095Z7X7</accession>
<dbReference type="Proteomes" id="UP000029629">
    <property type="component" value="Unassembled WGS sequence"/>
</dbReference>
<dbReference type="PRINTS" id="PR00778">
    <property type="entry name" value="HTHARSR"/>
</dbReference>
<comment type="caution">
    <text evidence="5">The sequence shown here is derived from an EMBL/GenBank/DDBJ whole genome shotgun (WGS) entry which is preliminary data.</text>
</comment>
<protein>
    <submittedName>
        <fullName evidence="5">ArsR family transcriptional regulator</fullName>
    </submittedName>
</protein>
<evidence type="ECO:0000256" key="1">
    <source>
        <dbReference type="ARBA" id="ARBA00023015"/>
    </source>
</evidence>
<dbReference type="SMART" id="SM00418">
    <property type="entry name" value="HTH_ARSR"/>
    <property type="match status" value="1"/>
</dbReference>
<dbReference type="NCBIfam" id="NF033788">
    <property type="entry name" value="HTH_metalloreg"/>
    <property type="match status" value="1"/>
</dbReference>
<dbReference type="GO" id="GO:0003700">
    <property type="term" value="F:DNA-binding transcription factor activity"/>
    <property type="evidence" value="ECO:0007669"/>
    <property type="project" value="InterPro"/>
</dbReference>
<keyword evidence="6" id="KW-1185">Reference proteome</keyword>
<dbReference type="InterPro" id="IPR036390">
    <property type="entry name" value="WH_DNA-bd_sf"/>
</dbReference>
<evidence type="ECO:0000256" key="3">
    <source>
        <dbReference type="ARBA" id="ARBA00023163"/>
    </source>
</evidence>
<keyword evidence="1" id="KW-0805">Transcription regulation</keyword>
<dbReference type="OrthoDB" id="5296924at2"/>